<dbReference type="PROSITE" id="PS50020">
    <property type="entry name" value="WW_DOMAIN_2"/>
    <property type="match status" value="1"/>
</dbReference>
<evidence type="ECO:0000313" key="9">
    <source>
        <dbReference type="Proteomes" id="UP000278807"/>
    </source>
</evidence>
<dbReference type="InterPro" id="IPR001202">
    <property type="entry name" value="WW_dom"/>
</dbReference>
<feature type="domain" description="WW" evidence="6">
    <location>
        <begin position="2"/>
        <end position="42"/>
    </location>
</feature>
<keyword evidence="2 4" id="KW-0697">Rotamase</keyword>
<dbReference type="SUPFAM" id="SSF51045">
    <property type="entry name" value="WW domain"/>
    <property type="match status" value="1"/>
</dbReference>
<dbReference type="InterPro" id="IPR046357">
    <property type="entry name" value="PPIase_dom_sf"/>
</dbReference>
<dbReference type="Proteomes" id="UP000278807">
    <property type="component" value="Unassembled WGS sequence"/>
</dbReference>
<name>A0A0R3T8D9_RODNA</name>
<keyword evidence="3 4" id="KW-0413">Isomerase</keyword>
<evidence type="ECO:0000256" key="4">
    <source>
        <dbReference type="PROSITE-ProRule" id="PRU00278"/>
    </source>
</evidence>
<evidence type="ECO:0000256" key="5">
    <source>
        <dbReference type="RuleBase" id="RU363014"/>
    </source>
</evidence>
<dbReference type="PROSITE" id="PS50198">
    <property type="entry name" value="PPIC_PPIASE_2"/>
    <property type="match status" value="1"/>
</dbReference>
<reference evidence="10" key="1">
    <citation type="submission" date="2017-02" db="UniProtKB">
        <authorList>
            <consortium name="WormBaseParasite"/>
        </authorList>
    </citation>
    <scope>IDENTIFICATION</scope>
</reference>
<dbReference type="EC" id="5.2.1.8" evidence="5"/>
<evidence type="ECO:0000313" key="8">
    <source>
        <dbReference type="EMBL" id="VDN99185.1"/>
    </source>
</evidence>
<dbReference type="Gene3D" id="2.20.70.10">
    <property type="match status" value="1"/>
</dbReference>
<evidence type="ECO:0000256" key="1">
    <source>
        <dbReference type="ARBA" id="ARBA00000971"/>
    </source>
</evidence>
<dbReference type="GO" id="GO:0005829">
    <property type="term" value="C:cytosol"/>
    <property type="evidence" value="ECO:0007669"/>
    <property type="project" value="TreeGrafter"/>
</dbReference>
<dbReference type="STRING" id="102285.A0A0R3T8D9"/>
<dbReference type="OrthoDB" id="2530521at2759"/>
<evidence type="ECO:0000259" key="6">
    <source>
        <dbReference type="PROSITE" id="PS50020"/>
    </source>
</evidence>
<dbReference type="WBParaSite" id="HNAJ_0000332701-mRNA-1">
    <property type="protein sequence ID" value="HNAJ_0000332701-mRNA-1"/>
    <property type="gene ID" value="HNAJ_0000332701"/>
</dbReference>
<dbReference type="Gene3D" id="3.10.50.40">
    <property type="match status" value="1"/>
</dbReference>
<dbReference type="EMBL" id="UZAE01001909">
    <property type="protein sequence ID" value="VDN99185.1"/>
    <property type="molecule type" value="Genomic_DNA"/>
</dbReference>
<comment type="catalytic activity">
    <reaction evidence="1 5">
        <text>[protein]-peptidylproline (omega=180) = [protein]-peptidylproline (omega=0)</text>
        <dbReference type="Rhea" id="RHEA:16237"/>
        <dbReference type="Rhea" id="RHEA-COMP:10747"/>
        <dbReference type="Rhea" id="RHEA-COMP:10748"/>
        <dbReference type="ChEBI" id="CHEBI:83833"/>
        <dbReference type="ChEBI" id="CHEBI:83834"/>
        <dbReference type="EC" id="5.2.1.8"/>
    </reaction>
</comment>
<dbReference type="InterPro" id="IPR051370">
    <property type="entry name" value="PPIase_Pin1"/>
</dbReference>
<dbReference type="PROSITE" id="PS01096">
    <property type="entry name" value="PPIC_PPIASE_1"/>
    <property type="match status" value="1"/>
</dbReference>
<dbReference type="PANTHER" id="PTHR10657">
    <property type="entry name" value="PEPTIDYL-PROLYL CIS-TRANS ISOMERASE"/>
    <property type="match status" value="1"/>
</dbReference>
<dbReference type="SMART" id="SM00456">
    <property type="entry name" value="WW"/>
    <property type="match status" value="1"/>
</dbReference>
<proteinExistence type="predicted"/>
<dbReference type="PANTHER" id="PTHR10657:SF4">
    <property type="entry name" value="PEPTIDYL-PROLYL CIS-TRANS ISOMERASE-RELATED"/>
    <property type="match status" value="1"/>
</dbReference>
<gene>
    <name evidence="8" type="ORF">HNAJ_LOCUS3326</name>
</gene>
<evidence type="ECO:0000313" key="10">
    <source>
        <dbReference type="WBParaSite" id="HNAJ_0000332701-mRNA-1"/>
    </source>
</evidence>
<evidence type="ECO:0000256" key="3">
    <source>
        <dbReference type="ARBA" id="ARBA00023235"/>
    </source>
</evidence>
<dbReference type="CDD" id="cd00201">
    <property type="entry name" value="WW"/>
    <property type="match status" value="1"/>
</dbReference>
<sequence length="154" mass="17158">MSDLPEGWTTKTSSSTGIIMTNRRQYYVNMATGESQWDKPVSGERVRCSHLLVKHAGSRRPSSWREANITRSKEEALQILEGFKKDIESGRKTFEDLASVYSDCSSAQKGGDLGFFTRGQMQKPFEDASFNLKVGEMCGPVDTDSGVHLIKRTA</sequence>
<dbReference type="InterPro" id="IPR000297">
    <property type="entry name" value="PPIase_PpiC"/>
</dbReference>
<evidence type="ECO:0000256" key="2">
    <source>
        <dbReference type="ARBA" id="ARBA00023110"/>
    </source>
</evidence>
<dbReference type="InterPro" id="IPR036020">
    <property type="entry name" value="WW_dom_sf"/>
</dbReference>
<dbReference type="FunFam" id="3.10.50.40:FF:000010">
    <property type="entry name" value="Peptidyl-prolyl cis-trans isomerase Pin1"/>
    <property type="match status" value="1"/>
</dbReference>
<protein>
    <recommendedName>
        <fullName evidence="5">Peptidyl-prolyl cis-trans isomerase</fullName>
        <ecNumber evidence="5">5.2.1.8</ecNumber>
    </recommendedName>
</protein>
<keyword evidence="9" id="KW-1185">Reference proteome</keyword>
<dbReference type="InterPro" id="IPR023058">
    <property type="entry name" value="PPIase_PpiC_CS"/>
</dbReference>
<organism evidence="10">
    <name type="scientific">Rodentolepis nana</name>
    <name type="common">Dwarf tapeworm</name>
    <name type="synonym">Hymenolepis nana</name>
    <dbReference type="NCBI Taxonomy" id="102285"/>
    <lineage>
        <taxon>Eukaryota</taxon>
        <taxon>Metazoa</taxon>
        <taxon>Spiralia</taxon>
        <taxon>Lophotrochozoa</taxon>
        <taxon>Platyhelminthes</taxon>
        <taxon>Cestoda</taxon>
        <taxon>Eucestoda</taxon>
        <taxon>Cyclophyllidea</taxon>
        <taxon>Hymenolepididae</taxon>
        <taxon>Rodentolepis</taxon>
    </lineage>
</organism>
<dbReference type="GO" id="GO:0003755">
    <property type="term" value="F:peptidyl-prolyl cis-trans isomerase activity"/>
    <property type="evidence" value="ECO:0007669"/>
    <property type="project" value="UniProtKB-UniRule"/>
</dbReference>
<dbReference type="Pfam" id="PF00397">
    <property type="entry name" value="WW"/>
    <property type="match status" value="1"/>
</dbReference>
<accession>A0A0R3T8D9</accession>
<evidence type="ECO:0000259" key="7">
    <source>
        <dbReference type="PROSITE" id="PS50198"/>
    </source>
</evidence>
<dbReference type="GO" id="GO:0060255">
    <property type="term" value="P:regulation of macromolecule metabolic process"/>
    <property type="evidence" value="ECO:0007669"/>
    <property type="project" value="UniProtKB-ARBA"/>
</dbReference>
<dbReference type="SUPFAM" id="SSF54534">
    <property type="entry name" value="FKBP-like"/>
    <property type="match status" value="1"/>
</dbReference>
<dbReference type="GO" id="GO:0080090">
    <property type="term" value="P:regulation of primary metabolic process"/>
    <property type="evidence" value="ECO:0007669"/>
    <property type="project" value="UniProtKB-ARBA"/>
</dbReference>
<dbReference type="AlphaFoldDB" id="A0A0R3T8D9"/>
<reference evidence="8 9" key="2">
    <citation type="submission" date="2018-11" db="EMBL/GenBank/DDBJ databases">
        <authorList>
            <consortium name="Pathogen Informatics"/>
        </authorList>
    </citation>
    <scope>NUCLEOTIDE SEQUENCE [LARGE SCALE GENOMIC DNA]</scope>
</reference>
<feature type="domain" description="PpiC" evidence="7">
    <location>
        <begin position="43"/>
        <end position="154"/>
    </location>
</feature>
<dbReference type="Pfam" id="PF00639">
    <property type="entry name" value="Rotamase"/>
    <property type="match status" value="1"/>
</dbReference>
<dbReference type="GO" id="GO:0005634">
    <property type="term" value="C:nucleus"/>
    <property type="evidence" value="ECO:0007669"/>
    <property type="project" value="TreeGrafter"/>
</dbReference>